<organism evidence="21 22">
    <name type="scientific">Pseudoleptotrichia goodfellowii</name>
    <dbReference type="NCBI Taxonomy" id="157692"/>
    <lineage>
        <taxon>Bacteria</taxon>
        <taxon>Fusobacteriati</taxon>
        <taxon>Fusobacteriota</taxon>
        <taxon>Fusobacteriia</taxon>
        <taxon>Fusobacteriales</taxon>
        <taxon>Leptotrichiaceae</taxon>
        <taxon>Pseudoleptotrichia</taxon>
    </lineage>
</organism>
<dbReference type="PANTHER" id="PTHR21327">
    <property type="entry name" value="GTP CYCLOHYDROLASE II-RELATED"/>
    <property type="match status" value="1"/>
</dbReference>
<feature type="domain" description="GTP cyclohydrolase II" evidence="20">
    <location>
        <begin position="210"/>
        <end position="373"/>
    </location>
</feature>
<feature type="binding site" evidence="19">
    <location>
        <position position="259"/>
    </location>
    <ligand>
        <name>Zn(2+)</name>
        <dbReference type="ChEBI" id="CHEBI:29105"/>
        <note>catalytic</note>
    </ligand>
</feature>
<dbReference type="GO" id="GO:0008686">
    <property type="term" value="F:3,4-dihydroxy-2-butanone-4-phosphate synthase activity"/>
    <property type="evidence" value="ECO:0007669"/>
    <property type="project" value="UniProtKB-UniRule"/>
</dbReference>
<dbReference type="NCBIfam" id="TIGR00505">
    <property type="entry name" value="ribA"/>
    <property type="match status" value="1"/>
</dbReference>
<comment type="similarity">
    <text evidence="19">In the C-terminal section; belongs to the GTP cyclohydrolase II family.</text>
</comment>
<evidence type="ECO:0000256" key="9">
    <source>
        <dbReference type="ARBA" id="ARBA00022741"/>
    </source>
</evidence>
<evidence type="ECO:0000256" key="4">
    <source>
        <dbReference type="ARBA" id="ARBA00004853"/>
    </source>
</evidence>
<comment type="function">
    <text evidence="3 19">Catalyzes the conversion of D-ribulose 5-phosphate to formate and 3,4-dihydroxy-2-butanone 4-phosphate.</text>
</comment>
<dbReference type="EMBL" id="AP019822">
    <property type="protein sequence ID" value="BBM37051.1"/>
    <property type="molecule type" value="Genomic_DNA"/>
</dbReference>
<comment type="pathway">
    <text evidence="4 19">Cofactor biosynthesis; riboflavin biosynthesis; 5-amino-6-(D-ribitylamino)uracil from GTP: step 1/4.</text>
</comment>
<evidence type="ECO:0000256" key="3">
    <source>
        <dbReference type="ARBA" id="ARBA00002284"/>
    </source>
</evidence>
<evidence type="ECO:0000313" key="21">
    <source>
        <dbReference type="EMBL" id="BBM37051.1"/>
    </source>
</evidence>
<dbReference type="KEGG" id="lgo:JCM16774_2003"/>
<evidence type="ECO:0000256" key="14">
    <source>
        <dbReference type="ARBA" id="ARBA00023211"/>
    </source>
</evidence>
<feature type="region of interest" description="DHBP synthase" evidence="19">
    <location>
        <begin position="1"/>
        <end position="203"/>
    </location>
</feature>
<evidence type="ECO:0000256" key="1">
    <source>
        <dbReference type="ARBA" id="ARBA00000141"/>
    </source>
</evidence>
<dbReference type="EC" id="4.1.99.12" evidence="19"/>
<dbReference type="OrthoDB" id="9793111at2"/>
<feature type="region of interest" description="GTP cyclohydrolase II" evidence="19">
    <location>
        <begin position="204"/>
        <end position="403"/>
    </location>
</feature>
<feature type="binding site" evidence="19">
    <location>
        <position position="166"/>
    </location>
    <ligand>
        <name>D-ribulose 5-phosphate</name>
        <dbReference type="ChEBI" id="CHEBI:58121"/>
    </ligand>
</feature>
<dbReference type="FunFam" id="3.40.50.10990:FF:000001">
    <property type="entry name" value="Riboflavin biosynthesis protein RibBA"/>
    <property type="match status" value="1"/>
</dbReference>
<evidence type="ECO:0000256" key="7">
    <source>
        <dbReference type="ARBA" id="ARBA00022619"/>
    </source>
</evidence>
<dbReference type="PANTHER" id="PTHR21327:SF18">
    <property type="entry name" value="3,4-DIHYDROXY-2-BUTANONE 4-PHOSPHATE SYNTHASE"/>
    <property type="match status" value="1"/>
</dbReference>
<evidence type="ECO:0000256" key="13">
    <source>
        <dbReference type="ARBA" id="ARBA00023134"/>
    </source>
</evidence>
<evidence type="ECO:0000256" key="5">
    <source>
        <dbReference type="ARBA" id="ARBA00004904"/>
    </source>
</evidence>
<feature type="binding site" evidence="19">
    <location>
        <position position="30"/>
    </location>
    <ligand>
        <name>Mg(2+)</name>
        <dbReference type="ChEBI" id="CHEBI:18420"/>
        <label>1</label>
    </ligand>
</feature>
<dbReference type="Pfam" id="PF00925">
    <property type="entry name" value="GTP_cyclohydro2"/>
    <property type="match status" value="1"/>
</dbReference>
<feature type="binding site" evidence="19">
    <location>
        <position position="145"/>
    </location>
    <ligand>
        <name>Mg(2+)</name>
        <dbReference type="ChEBI" id="CHEBI:18420"/>
        <label>2</label>
    </ligand>
</feature>
<dbReference type="GO" id="GO:0003935">
    <property type="term" value="F:GTP cyclohydrolase II activity"/>
    <property type="evidence" value="ECO:0007669"/>
    <property type="project" value="UniProtKB-UniRule"/>
</dbReference>
<dbReference type="NCBIfam" id="NF001591">
    <property type="entry name" value="PRK00393.1"/>
    <property type="match status" value="1"/>
</dbReference>
<dbReference type="EC" id="3.5.4.25" evidence="19"/>
<evidence type="ECO:0000256" key="17">
    <source>
        <dbReference type="ARBA" id="ARBA00043932"/>
    </source>
</evidence>
<dbReference type="NCBIfam" id="TIGR00506">
    <property type="entry name" value="ribB"/>
    <property type="match status" value="1"/>
</dbReference>
<keyword evidence="15 19" id="KW-0456">Lyase</keyword>
<dbReference type="CDD" id="cd00641">
    <property type="entry name" value="GTP_cyclohydro2"/>
    <property type="match status" value="1"/>
</dbReference>
<keyword evidence="10 19" id="KW-0378">Hydrolase</keyword>
<keyword evidence="16 19" id="KW-0511">Multifunctional enzyme</keyword>
<evidence type="ECO:0000256" key="11">
    <source>
        <dbReference type="ARBA" id="ARBA00022833"/>
    </source>
</evidence>
<comment type="catalytic activity">
    <reaction evidence="18 19">
        <text>GTP + 4 H2O = 2,5-diamino-6-hydroxy-4-(5-phosphoribosylamino)-pyrimidine + formate + 2 phosphate + 3 H(+)</text>
        <dbReference type="Rhea" id="RHEA:23704"/>
        <dbReference type="ChEBI" id="CHEBI:15377"/>
        <dbReference type="ChEBI" id="CHEBI:15378"/>
        <dbReference type="ChEBI" id="CHEBI:15740"/>
        <dbReference type="ChEBI" id="CHEBI:37565"/>
        <dbReference type="ChEBI" id="CHEBI:43474"/>
        <dbReference type="ChEBI" id="CHEBI:58614"/>
        <dbReference type="EC" id="3.5.4.25"/>
    </reaction>
</comment>
<evidence type="ECO:0000256" key="12">
    <source>
        <dbReference type="ARBA" id="ARBA00022842"/>
    </source>
</evidence>
<evidence type="ECO:0000259" key="20">
    <source>
        <dbReference type="Pfam" id="PF00925"/>
    </source>
</evidence>
<evidence type="ECO:0000256" key="8">
    <source>
        <dbReference type="ARBA" id="ARBA00022723"/>
    </source>
</evidence>
<dbReference type="SUPFAM" id="SSF142695">
    <property type="entry name" value="RibA-like"/>
    <property type="match status" value="1"/>
</dbReference>
<dbReference type="GO" id="GO:0009231">
    <property type="term" value="P:riboflavin biosynthetic process"/>
    <property type="evidence" value="ECO:0007669"/>
    <property type="project" value="UniProtKB-UniRule"/>
</dbReference>
<dbReference type="GO" id="GO:0030145">
    <property type="term" value="F:manganese ion binding"/>
    <property type="evidence" value="ECO:0007669"/>
    <property type="project" value="UniProtKB-UniRule"/>
</dbReference>
<feature type="binding site" evidence="19">
    <location>
        <begin position="29"/>
        <end position="30"/>
    </location>
    <ligand>
        <name>D-ribulose 5-phosphate</name>
        <dbReference type="ChEBI" id="CHEBI:58121"/>
    </ligand>
</feature>
<evidence type="ECO:0000256" key="19">
    <source>
        <dbReference type="HAMAP-Rule" id="MF_01283"/>
    </source>
</evidence>
<sequence>MDSKFNTIEEALEDIKKGKVIVIVDDEDRENEGDLFLPAQSATYKMINFMINKARGLMCVPLSRRRAEELELGPMNRVNTDHHETAFTTSVDAYEGTVTGISVADRLKTITDLGNLEKKAKDFRKPGHIFPLIAKEKGVLERKGHTEAAVDLSRIAGFSEVGVIMEILNEDGTMARRDELFEFCTKYNLKIITIDDLILYRKNNEKLVKKEAEVNIFTKFGNFDFVGYSDKIENKEYIAVIKGDIRNKENVSVRLHSECLTGDVFGSKRCDCQEQLHRSLKEIEEKGEGLLIYLRQEGRGIGIINKLKAYKLQDEGYDTVEANHQLGFQEDLRDYAVAAQIIKDLKVKSISLKTNNPLKIEGLKKYGIKVVAREAIEIKFNEFDKKYLKTKKEKMGHIFIQEL</sequence>
<accession>A0A510JF71</accession>
<comment type="pathway">
    <text evidence="5 19">Cofactor biosynthesis; riboflavin biosynthesis; 2-hydroxy-3-oxobutyl phosphate from D-ribulose 5-phosphate: step 1/1.</text>
</comment>
<keyword evidence="12 19" id="KW-0460">Magnesium</keyword>
<dbReference type="AlphaFoldDB" id="A0A510JF71"/>
<dbReference type="Pfam" id="PF00926">
    <property type="entry name" value="DHBP_synthase"/>
    <property type="match status" value="1"/>
</dbReference>
<keyword evidence="13 19" id="KW-0342">GTP-binding</keyword>
<feature type="site" description="Essential for DHBP synthase activity" evidence="19">
    <location>
        <position position="128"/>
    </location>
</feature>
<dbReference type="Gene3D" id="3.40.50.10990">
    <property type="entry name" value="GTP cyclohydrolase II"/>
    <property type="match status" value="1"/>
</dbReference>
<evidence type="ECO:0000256" key="10">
    <source>
        <dbReference type="ARBA" id="ARBA00022801"/>
    </source>
</evidence>
<dbReference type="PIRSF" id="PIRSF001259">
    <property type="entry name" value="RibA"/>
    <property type="match status" value="1"/>
</dbReference>
<dbReference type="InterPro" id="IPR036144">
    <property type="entry name" value="RibA-like_sf"/>
</dbReference>
<evidence type="ECO:0000256" key="18">
    <source>
        <dbReference type="ARBA" id="ARBA00049295"/>
    </source>
</evidence>
<name>A0A510JF71_9FUSO</name>
<evidence type="ECO:0000256" key="6">
    <source>
        <dbReference type="ARBA" id="ARBA00005520"/>
    </source>
</evidence>
<feature type="binding site" evidence="19">
    <location>
        <position position="359"/>
    </location>
    <ligand>
        <name>GTP</name>
        <dbReference type="ChEBI" id="CHEBI:37565"/>
    </ligand>
</feature>
<proteinExistence type="inferred from homology"/>
<dbReference type="Proteomes" id="UP000321606">
    <property type="component" value="Chromosome"/>
</dbReference>
<feature type="binding site" evidence="19">
    <location>
        <begin position="142"/>
        <end position="146"/>
    </location>
    <ligand>
        <name>D-ribulose 5-phosphate</name>
        <dbReference type="ChEBI" id="CHEBI:58121"/>
    </ligand>
</feature>
<dbReference type="InterPro" id="IPR016299">
    <property type="entry name" value="Riboflavin_synth_RibBA"/>
</dbReference>
<feature type="site" description="Essential for DHBP synthase activity" evidence="19">
    <location>
        <position position="166"/>
    </location>
</feature>
<protein>
    <recommendedName>
        <fullName evidence="19">Riboflavin biosynthesis protein RibBA</fullName>
    </recommendedName>
    <domain>
        <recommendedName>
            <fullName evidence="19">3,4-dihydroxy-2-butanone 4-phosphate synthase</fullName>
            <shortName evidence="19">DHBP synthase</shortName>
            <ecNumber evidence="19">4.1.99.12</ecNumber>
        </recommendedName>
    </domain>
    <domain>
        <recommendedName>
            <fullName evidence="19">GTP cyclohydrolase-2</fullName>
            <ecNumber evidence="19">3.5.4.25</ecNumber>
        </recommendedName>
        <alternativeName>
            <fullName evidence="19">GTP cyclohydrolase II</fullName>
        </alternativeName>
    </domain>
</protein>
<evidence type="ECO:0000313" key="22">
    <source>
        <dbReference type="Proteomes" id="UP000321606"/>
    </source>
</evidence>
<evidence type="ECO:0000256" key="2">
    <source>
        <dbReference type="ARBA" id="ARBA00001936"/>
    </source>
</evidence>
<dbReference type="GO" id="GO:0008270">
    <property type="term" value="F:zinc ion binding"/>
    <property type="evidence" value="ECO:0007669"/>
    <property type="project" value="UniProtKB-UniRule"/>
</dbReference>
<feature type="binding site" evidence="19">
    <location>
        <begin position="254"/>
        <end position="258"/>
    </location>
    <ligand>
        <name>GTP</name>
        <dbReference type="ChEBI" id="CHEBI:37565"/>
    </ligand>
</feature>
<evidence type="ECO:0000256" key="15">
    <source>
        <dbReference type="ARBA" id="ARBA00023239"/>
    </source>
</evidence>
<dbReference type="UniPathway" id="UPA00275">
    <property type="reaction ID" value="UER00399"/>
</dbReference>
<feature type="binding site" evidence="19">
    <location>
        <position position="272"/>
    </location>
    <ligand>
        <name>Zn(2+)</name>
        <dbReference type="ChEBI" id="CHEBI:29105"/>
        <note>catalytic</note>
    </ligand>
</feature>
<dbReference type="RefSeq" id="WP_026738178.1">
    <property type="nucleotide sequence ID" value="NZ_AP019822.1"/>
</dbReference>
<keyword evidence="7 19" id="KW-0686">Riboflavin biosynthesis</keyword>
<keyword evidence="9 19" id="KW-0547">Nucleotide-binding</keyword>
<dbReference type="InterPro" id="IPR017945">
    <property type="entry name" value="DHBP_synth_RibB-like_a/b_dom"/>
</dbReference>
<feature type="active site" description="Proton acceptor; for GTP cyclohydrolase activity" evidence="19">
    <location>
        <position position="331"/>
    </location>
</feature>
<gene>
    <name evidence="19" type="primary">ribBA</name>
    <name evidence="21" type="ORF">JCM16774_2003</name>
</gene>
<comment type="cofactor">
    <cofactor evidence="19">
        <name>Mg(2+)</name>
        <dbReference type="ChEBI" id="CHEBI:18420"/>
    </cofactor>
    <cofactor evidence="19">
        <name>Mn(2+)</name>
        <dbReference type="ChEBI" id="CHEBI:29035"/>
    </cofactor>
    <text evidence="19">Binds 2 divalent metal cations per subunit. Magnesium or manganese.</text>
</comment>
<dbReference type="SUPFAM" id="SSF55821">
    <property type="entry name" value="YrdC/RibB"/>
    <property type="match status" value="1"/>
</dbReference>
<feature type="binding site" evidence="19">
    <location>
        <position position="319"/>
    </location>
    <ligand>
        <name>GTP</name>
        <dbReference type="ChEBI" id="CHEBI:37565"/>
    </ligand>
</feature>
<dbReference type="InterPro" id="IPR000422">
    <property type="entry name" value="DHBP_synthase_RibB"/>
</dbReference>
<feature type="binding site" evidence="19">
    <location>
        <position position="270"/>
    </location>
    <ligand>
        <name>Zn(2+)</name>
        <dbReference type="ChEBI" id="CHEBI:29105"/>
        <note>catalytic</note>
    </ligand>
</feature>
<comment type="catalytic activity">
    <reaction evidence="1 19">
        <text>D-ribulose 5-phosphate = (2S)-2-hydroxy-3-oxobutyl phosphate + formate + H(+)</text>
        <dbReference type="Rhea" id="RHEA:18457"/>
        <dbReference type="ChEBI" id="CHEBI:15378"/>
        <dbReference type="ChEBI" id="CHEBI:15740"/>
        <dbReference type="ChEBI" id="CHEBI:58121"/>
        <dbReference type="ChEBI" id="CHEBI:58830"/>
        <dbReference type="EC" id="4.1.99.12"/>
    </reaction>
</comment>
<dbReference type="InterPro" id="IPR000926">
    <property type="entry name" value="RibA"/>
</dbReference>
<dbReference type="HAMAP" id="MF_00179">
    <property type="entry name" value="RibA"/>
    <property type="match status" value="1"/>
</dbReference>
<feature type="binding site" evidence="19">
    <location>
        <position position="354"/>
    </location>
    <ligand>
        <name>GTP</name>
        <dbReference type="ChEBI" id="CHEBI:37565"/>
    </ligand>
</feature>
<dbReference type="InterPro" id="IPR032677">
    <property type="entry name" value="GTP_cyclohydro_II"/>
</dbReference>
<keyword evidence="8 19" id="KW-0479">Metal-binding</keyword>
<feature type="binding site" evidence="19">
    <location>
        <position position="34"/>
    </location>
    <ligand>
        <name>D-ribulose 5-phosphate</name>
        <dbReference type="ChEBI" id="CHEBI:58121"/>
    </ligand>
</feature>
<dbReference type="NCBIfam" id="NF006803">
    <property type="entry name" value="PRK09311.1"/>
    <property type="match status" value="1"/>
</dbReference>
<comment type="similarity">
    <text evidence="6 19">In the N-terminal section; belongs to the DHBP synthase family.</text>
</comment>
<feature type="binding site" evidence="19">
    <location>
        <position position="275"/>
    </location>
    <ligand>
        <name>GTP</name>
        <dbReference type="ChEBI" id="CHEBI:37565"/>
    </ligand>
</feature>
<feature type="active site" description="Nucleophile; for GTP cyclohydrolase activity" evidence="19">
    <location>
        <position position="333"/>
    </location>
</feature>
<dbReference type="GO" id="GO:0005525">
    <property type="term" value="F:GTP binding"/>
    <property type="evidence" value="ECO:0007669"/>
    <property type="project" value="UniProtKB-KW"/>
</dbReference>
<dbReference type="GO" id="GO:0000287">
    <property type="term" value="F:magnesium ion binding"/>
    <property type="evidence" value="ECO:0007669"/>
    <property type="project" value="UniProtKB-UniRule"/>
</dbReference>
<dbReference type="Gene3D" id="3.90.870.10">
    <property type="entry name" value="DHBP synthase"/>
    <property type="match status" value="1"/>
</dbReference>
<dbReference type="FunFam" id="3.90.870.10:FF:000001">
    <property type="entry name" value="Riboflavin biosynthesis protein RibBA"/>
    <property type="match status" value="1"/>
</dbReference>
<dbReference type="HAMAP" id="MF_01283">
    <property type="entry name" value="RibBA"/>
    <property type="match status" value="1"/>
</dbReference>
<comment type="cofactor">
    <cofactor evidence="2">
        <name>Mn(2+)</name>
        <dbReference type="ChEBI" id="CHEBI:29035"/>
    </cofactor>
</comment>
<keyword evidence="14 19" id="KW-0464">Manganese</keyword>
<evidence type="ECO:0000256" key="16">
    <source>
        <dbReference type="ARBA" id="ARBA00023268"/>
    </source>
</evidence>
<feature type="binding site" evidence="19">
    <location>
        <position position="30"/>
    </location>
    <ligand>
        <name>Mg(2+)</name>
        <dbReference type="ChEBI" id="CHEBI:18420"/>
        <label>2</label>
    </ligand>
</feature>
<reference evidence="21 22" key="1">
    <citation type="submission" date="2019-07" db="EMBL/GenBank/DDBJ databases">
        <title>Complete Genome Sequence of Leptotrichia goodfellowii Strain JCM 16774.</title>
        <authorList>
            <person name="Watanabe S."/>
            <person name="Cui L."/>
        </authorList>
    </citation>
    <scope>NUCLEOTIDE SEQUENCE [LARGE SCALE GENOMIC DNA]</scope>
    <source>
        <strain evidence="21 22">JCM16774</strain>
    </source>
</reference>
<feature type="binding site" evidence="19">
    <location>
        <begin position="297"/>
        <end position="299"/>
    </location>
    <ligand>
        <name>GTP</name>
        <dbReference type="ChEBI" id="CHEBI:37565"/>
    </ligand>
</feature>
<keyword evidence="11 19" id="KW-0862">Zinc</keyword>
<dbReference type="STRING" id="714315.GCA_000516535_02000"/>
<dbReference type="GO" id="GO:0005829">
    <property type="term" value="C:cytosol"/>
    <property type="evidence" value="ECO:0007669"/>
    <property type="project" value="TreeGrafter"/>
</dbReference>
<comment type="function">
    <text evidence="17 19">Catalyzes the conversion of GTP to 2,5-diamino-6-ribosylamino-4(3H)-pyrimidinone 5'-phosphate (DARP), formate and pyrophosphate.</text>
</comment>
<comment type="cofactor">
    <cofactor evidence="19">
        <name>Zn(2+)</name>
        <dbReference type="ChEBI" id="CHEBI:29105"/>
    </cofactor>
    <text evidence="19">Binds 1 zinc ion per subunit.</text>
</comment>